<proteinExistence type="predicted"/>
<dbReference type="InterPro" id="IPR011911">
    <property type="entry name" value="GlrX_YruB"/>
</dbReference>
<dbReference type="NCBIfam" id="TIGR02196">
    <property type="entry name" value="GlrX_YruB"/>
    <property type="match status" value="1"/>
</dbReference>
<dbReference type="GO" id="GO:0009055">
    <property type="term" value="F:electron transfer activity"/>
    <property type="evidence" value="ECO:0007669"/>
    <property type="project" value="TreeGrafter"/>
</dbReference>
<dbReference type="Gene3D" id="3.40.30.10">
    <property type="entry name" value="Glutaredoxin"/>
    <property type="match status" value="1"/>
</dbReference>
<protein>
    <submittedName>
        <fullName evidence="2">Glutaredoxin</fullName>
    </submittedName>
</protein>
<dbReference type="EMBL" id="JOTN01000002">
    <property type="protein sequence ID" value="KEK20981.1"/>
    <property type="molecule type" value="Genomic_DNA"/>
</dbReference>
<dbReference type="eggNOG" id="COG0695">
    <property type="taxonomic scope" value="Bacteria"/>
</dbReference>
<dbReference type="GO" id="GO:0045454">
    <property type="term" value="P:cell redox homeostasis"/>
    <property type="evidence" value="ECO:0007669"/>
    <property type="project" value="TreeGrafter"/>
</dbReference>
<gene>
    <name evidence="2" type="ORF">BAMA_09305</name>
</gene>
<evidence type="ECO:0000313" key="2">
    <source>
        <dbReference type="EMBL" id="KEK20981.1"/>
    </source>
</evidence>
<keyword evidence="3" id="KW-1185">Reference proteome</keyword>
<comment type="caution">
    <text evidence="2">The sequence shown here is derived from an EMBL/GenBank/DDBJ whole genome shotgun (WGS) entry which is preliminary data.</text>
</comment>
<dbReference type="OrthoDB" id="9795531at2"/>
<evidence type="ECO:0000259" key="1">
    <source>
        <dbReference type="Pfam" id="PF00462"/>
    </source>
</evidence>
<name>A0A073K356_9BACI</name>
<dbReference type="InterPro" id="IPR002109">
    <property type="entry name" value="Glutaredoxin"/>
</dbReference>
<dbReference type="PANTHER" id="PTHR34386:SF1">
    <property type="entry name" value="GLUTAREDOXIN-LIKE PROTEIN NRDH"/>
    <property type="match status" value="1"/>
</dbReference>
<dbReference type="STRING" id="574376.BAMA_09305"/>
<reference evidence="2 3" key="1">
    <citation type="submission" date="2014-06" db="EMBL/GenBank/DDBJ databases">
        <title>Draft genome sequence of Bacillus manliponensis JCM 15802 (MCCC 1A00708).</title>
        <authorList>
            <person name="Lai Q."/>
            <person name="Liu Y."/>
            <person name="Shao Z."/>
        </authorList>
    </citation>
    <scope>NUCLEOTIDE SEQUENCE [LARGE SCALE GENOMIC DNA]</scope>
    <source>
        <strain evidence="2 3">JCM 15802</strain>
    </source>
</reference>
<dbReference type="Proteomes" id="UP000027822">
    <property type="component" value="Unassembled WGS sequence"/>
</dbReference>
<dbReference type="PROSITE" id="PS51354">
    <property type="entry name" value="GLUTAREDOXIN_2"/>
    <property type="match status" value="1"/>
</dbReference>
<sequence>MKRVEVYTQPECPPCEIVKQFLKHNDILFEEYDVKKDTAARNRLLHDYDSFSTPTVVIDGEVVAGFQIEKLEELLELQK</sequence>
<dbReference type="SUPFAM" id="SSF52833">
    <property type="entry name" value="Thioredoxin-like"/>
    <property type="match status" value="1"/>
</dbReference>
<dbReference type="RefSeq" id="WP_034635860.1">
    <property type="nucleotide sequence ID" value="NZ_CBCSJC010000001.1"/>
</dbReference>
<dbReference type="AlphaFoldDB" id="A0A073K356"/>
<dbReference type="PANTHER" id="PTHR34386">
    <property type="entry name" value="GLUTAREDOXIN"/>
    <property type="match status" value="1"/>
</dbReference>
<organism evidence="2 3">
    <name type="scientific">Bacillus manliponensis</name>
    <dbReference type="NCBI Taxonomy" id="574376"/>
    <lineage>
        <taxon>Bacteria</taxon>
        <taxon>Bacillati</taxon>
        <taxon>Bacillota</taxon>
        <taxon>Bacilli</taxon>
        <taxon>Bacillales</taxon>
        <taxon>Bacillaceae</taxon>
        <taxon>Bacillus</taxon>
        <taxon>Bacillus cereus group</taxon>
    </lineage>
</organism>
<dbReference type="InterPro" id="IPR036249">
    <property type="entry name" value="Thioredoxin-like_sf"/>
</dbReference>
<dbReference type="Pfam" id="PF00462">
    <property type="entry name" value="Glutaredoxin"/>
    <property type="match status" value="1"/>
</dbReference>
<evidence type="ECO:0000313" key="3">
    <source>
        <dbReference type="Proteomes" id="UP000027822"/>
    </source>
</evidence>
<accession>A0A073K356</accession>
<dbReference type="CDD" id="cd02976">
    <property type="entry name" value="NrdH"/>
    <property type="match status" value="1"/>
</dbReference>
<feature type="domain" description="Glutaredoxin" evidence="1">
    <location>
        <begin position="4"/>
        <end position="63"/>
    </location>
</feature>
<dbReference type="InterPro" id="IPR051548">
    <property type="entry name" value="Grx-like_ET"/>
</dbReference>